<protein>
    <submittedName>
        <fullName evidence="1">Uncharacterized protein</fullName>
    </submittedName>
</protein>
<name>A0A378R5H5_9GAMM</name>
<sequence>MAILPTIKQPSTHQISADGTLDCQCVNAPCSNWQITKSVEQMINRRTLFFKLV</sequence>
<gene>
    <name evidence="1" type="ORF">NCTC10293_00320</name>
</gene>
<organism evidence="1 2">
    <name type="scientific">Moraxella caviae</name>
    <dbReference type="NCBI Taxonomy" id="34060"/>
    <lineage>
        <taxon>Bacteria</taxon>
        <taxon>Pseudomonadati</taxon>
        <taxon>Pseudomonadota</taxon>
        <taxon>Gammaproteobacteria</taxon>
        <taxon>Moraxellales</taxon>
        <taxon>Moraxellaceae</taxon>
        <taxon>Moraxella</taxon>
    </lineage>
</organism>
<evidence type="ECO:0000313" key="1">
    <source>
        <dbReference type="EMBL" id="STZ09999.1"/>
    </source>
</evidence>
<dbReference type="EMBL" id="UGQE01000001">
    <property type="protein sequence ID" value="STZ09999.1"/>
    <property type="molecule type" value="Genomic_DNA"/>
</dbReference>
<reference evidence="1 2" key="1">
    <citation type="submission" date="2018-06" db="EMBL/GenBank/DDBJ databases">
        <authorList>
            <consortium name="Pathogen Informatics"/>
            <person name="Doyle S."/>
        </authorList>
    </citation>
    <scope>NUCLEOTIDE SEQUENCE [LARGE SCALE GENOMIC DNA]</scope>
    <source>
        <strain evidence="1 2">NCTC10293</strain>
    </source>
</reference>
<evidence type="ECO:0000313" key="2">
    <source>
        <dbReference type="Proteomes" id="UP000255279"/>
    </source>
</evidence>
<accession>A0A378R5H5</accession>
<dbReference type="AlphaFoldDB" id="A0A378R5H5"/>
<dbReference type="Proteomes" id="UP000255279">
    <property type="component" value="Unassembled WGS sequence"/>
</dbReference>
<proteinExistence type="predicted"/>